<dbReference type="FunFam" id="1.10.510.10:FF:000161">
    <property type="entry name" value="Wall-associated receptor kinase-like 20"/>
    <property type="match status" value="1"/>
</dbReference>
<evidence type="ECO:0000256" key="12">
    <source>
        <dbReference type="PROSITE-ProRule" id="PRU10141"/>
    </source>
</evidence>
<keyword evidence="17" id="KW-1185">Reference proteome</keyword>
<dbReference type="GO" id="GO:0005524">
    <property type="term" value="F:ATP binding"/>
    <property type="evidence" value="ECO:0007669"/>
    <property type="project" value="UniProtKB-UniRule"/>
</dbReference>
<evidence type="ECO:0000256" key="5">
    <source>
        <dbReference type="ARBA" id="ARBA00022729"/>
    </source>
</evidence>
<dbReference type="GO" id="GO:0005886">
    <property type="term" value="C:plasma membrane"/>
    <property type="evidence" value="ECO:0007669"/>
    <property type="project" value="UniProtKB-ARBA"/>
</dbReference>
<dbReference type="InterPro" id="IPR011009">
    <property type="entry name" value="Kinase-like_dom_sf"/>
</dbReference>
<dbReference type="Pfam" id="PF00069">
    <property type="entry name" value="Pkinase"/>
    <property type="match status" value="1"/>
</dbReference>
<keyword evidence="4" id="KW-0812">Transmembrane</keyword>
<name>A0AAQ3UJF2_PASNO</name>
<evidence type="ECO:0000256" key="13">
    <source>
        <dbReference type="SAM" id="MobiDB-lite"/>
    </source>
</evidence>
<keyword evidence="8 12" id="KW-0067">ATP-binding</keyword>
<evidence type="ECO:0000256" key="6">
    <source>
        <dbReference type="ARBA" id="ARBA00022741"/>
    </source>
</evidence>
<evidence type="ECO:0000256" key="7">
    <source>
        <dbReference type="ARBA" id="ARBA00022777"/>
    </source>
</evidence>
<evidence type="ECO:0000259" key="15">
    <source>
        <dbReference type="PROSITE" id="PS50011"/>
    </source>
</evidence>
<comment type="subcellular location">
    <subcellularLocation>
        <location evidence="1">Membrane</location>
        <topology evidence="1">Single-pass membrane protein</topology>
    </subcellularLocation>
</comment>
<dbReference type="PROSITE" id="PS00107">
    <property type="entry name" value="PROTEIN_KINASE_ATP"/>
    <property type="match status" value="1"/>
</dbReference>
<evidence type="ECO:0000313" key="17">
    <source>
        <dbReference type="Proteomes" id="UP001341281"/>
    </source>
</evidence>
<dbReference type="AlphaFoldDB" id="A0AAQ3UJF2"/>
<feature type="signal peptide" evidence="14">
    <location>
        <begin position="1"/>
        <end position="22"/>
    </location>
</feature>
<evidence type="ECO:0000313" key="16">
    <source>
        <dbReference type="EMBL" id="WVZ91097.1"/>
    </source>
</evidence>
<keyword evidence="9" id="KW-1133">Transmembrane helix</keyword>
<dbReference type="Proteomes" id="UP001341281">
    <property type="component" value="Chromosome 08"/>
</dbReference>
<gene>
    <name evidence="16" type="ORF">U9M48_037311</name>
</gene>
<dbReference type="PANTHER" id="PTHR46008:SF62">
    <property type="entry name" value="PROTEIN KINASE DOMAIN-CONTAINING PROTEIN"/>
    <property type="match status" value="1"/>
</dbReference>
<dbReference type="InterPro" id="IPR000719">
    <property type="entry name" value="Prot_kinase_dom"/>
</dbReference>
<evidence type="ECO:0000256" key="8">
    <source>
        <dbReference type="ARBA" id="ARBA00022840"/>
    </source>
</evidence>
<keyword evidence="2" id="KW-0723">Serine/threonine-protein kinase</keyword>
<dbReference type="Gene3D" id="1.10.510.10">
    <property type="entry name" value="Transferase(Phosphotransferase) domain 1"/>
    <property type="match status" value="1"/>
</dbReference>
<keyword evidence="10" id="KW-0472">Membrane</keyword>
<evidence type="ECO:0000256" key="9">
    <source>
        <dbReference type="ARBA" id="ARBA00022989"/>
    </source>
</evidence>
<keyword evidence="11" id="KW-0325">Glycoprotein</keyword>
<dbReference type="Gene3D" id="3.30.200.20">
    <property type="entry name" value="Phosphorylase Kinase, domain 1"/>
    <property type="match status" value="1"/>
</dbReference>
<dbReference type="PROSITE" id="PS50011">
    <property type="entry name" value="PROTEIN_KINASE_DOM"/>
    <property type="match status" value="1"/>
</dbReference>
<sequence length="1024" mass="105897">MHGLFFLLTVLLLLLFPRASFSAPADAAECNRQCGGLTVPYPFGFTGACPVRLACNATASVALLPSSSLPPYAVLAFNSTASTFLVSVAPSCDRGVPEARAVLGGDGAGYAVSSRTGLFLRGGCAAQGRSTNSSASSNCTVPSDVMTRMLLTAQCGGGGGGGGGDDAAWTCVTSTPPAADSDEGQFFAEWAEVGATGCQDALTTAVYGVTPQGVASLEFGVAEMGWWLNGTCGGSGSIGGAGLCAANATCRDVVTPAGTWGHRCACADGMSGDGFAAGDGCHYGAPTETTHRSQAKGSSDQQCELVAASMHHLSPPLSPPLPPACSLLRTRRRGGGGGVGCNRQCNSLVVPYPFGFSGDCPILVDYNATTSTAFLRPQSTTAEPLPIVSFNSTASTFLVSVDPSCSRDVAEARASLSGASYDVSSHTGIFLRGGDCAKPGASNSTSSCSVPSNILSVLLNESNCGGNESSWKCAAWPPPPPSSAAALSGQGQFINWTDVQDAGCKNALSATVYGDTAQGVASLEFGVAELGWWLNGACADNATMGDQCAENAACQDVETPSGAMGHRCACPHGMNGDGFAAGEGCSHDADSWKKKILIAAGVLAGLAVAGGGALLVCRAQCRRYKAGRSGSERLAAMRLLSEAATSSGVPVYSYQEMARATNSFSHTHRLGTGAYGTVYVGKLPGSSPAPLVAIKRLRGRHRHDDDDEAAAAALLLNEIKLISSVSHPNLVRLLGCCLDRGEQILVYEYVPNGTLSQHLLGGGAGGGALPWRARLGVAAETAAAIAHLHAMRPPIFHRDVKSSNILLDGALRPKLADFGLSRAVDRLDGASSRSHVSTAPQGTPGYVDPEYHQNFHLSDKSDVYSFGVVLLELITAMKVVDFDRPATEINLASLALDRIGKGRVGEIVDPALRDAGEDWVMESVRHVSELAFRCLAFQKDVRPSMSEVAAELRQIRNAAPDSDPDDHGSSSTLRPMTMDIQIDVSLDGPDMVAKKAISPVSVQEVWASDQSSPSTNGSMPHFVA</sequence>
<keyword evidence="3" id="KW-0808">Transferase</keyword>
<organism evidence="16 17">
    <name type="scientific">Paspalum notatum var. saurae</name>
    <dbReference type="NCBI Taxonomy" id="547442"/>
    <lineage>
        <taxon>Eukaryota</taxon>
        <taxon>Viridiplantae</taxon>
        <taxon>Streptophyta</taxon>
        <taxon>Embryophyta</taxon>
        <taxon>Tracheophyta</taxon>
        <taxon>Spermatophyta</taxon>
        <taxon>Magnoliopsida</taxon>
        <taxon>Liliopsida</taxon>
        <taxon>Poales</taxon>
        <taxon>Poaceae</taxon>
        <taxon>PACMAD clade</taxon>
        <taxon>Panicoideae</taxon>
        <taxon>Andropogonodae</taxon>
        <taxon>Paspaleae</taxon>
        <taxon>Paspalinae</taxon>
        <taxon>Paspalum</taxon>
    </lineage>
</organism>
<evidence type="ECO:0000256" key="3">
    <source>
        <dbReference type="ARBA" id="ARBA00022679"/>
    </source>
</evidence>
<dbReference type="SUPFAM" id="SSF56112">
    <property type="entry name" value="Protein kinase-like (PK-like)"/>
    <property type="match status" value="1"/>
</dbReference>
<dbReference type="EMBL" id="CP144752">
    <property type="protein sequence ID" value="WVZ91097.1"/>
    <property type="molecule type" value="Genomic_DNA"/>
</dbReference>
<evidence type="ECO:0000256" key="1">
    <source>
        <dbReference type="ARBA" id="ARBA00004167"/>
    </source>
</evidence>
<reference evidence="16 17" key="1">
    <citation type="submission" date="2024-02" db="EMBL/GenBank/DDBJ databases">
        <title>High-quality chromosome-scale genome assembly of Pensacola bahiagrass (Paspalum notatum Flugge var. saurae).</title>
        <authorList>
            <person name="Vega J.M."/>
            <person name="Podio M."/>
            <person name="Orjuela J."/>
            <person name="Siena L.A."/>
            <person name="Pessino S.C."/>
            <person name="Combes M.C."/>
            <person name="Mariac C."/>
            <person name="Albertini E."/>
            <person name="Pupilli F."/>
            <person name="Ortiz J.P.A."/>
            <person name="Leblanc O."/>
        </authorList>
    </citation>
    <scope>NUCLEOTIDE SEQUENCE [LARGE SCALE GENOMIC DNA]</scope>
    <source>
        <strain evidence="16">R1</strain>
        <tissue evidence="16">Leaf</tissue>
    </source>
</reference>
<evidence type="ECO:0000256" key="10">
    <source>
        <dbReference type="ARBA" id="ARBA00023136"/>
    </source>
</evidence>
<feature type="compositionally biased region" description="Polar residues" evidence="13">
    <location>
        <begin position="1008"/>
        <end position="1018"/>
    </location>
</feature>
<evidence type="ECO:0000256" key="11">
    <source>
        <dbReference type="ARBA" id="ARBA00023180"/>
    </source>
</evidence>
<dbReference type="InterPro" id="IPR008271">
    <property type="entry name" value="Ser/Thr_kinase_AS"/>
</dbReference>
<keyword evidence="7" id="KW-0418">Kinase</keyword>
<dbReference type="InterPro" id="IPR000742">
    <property type="entry name" value="EGF"/>
</dbReference>
<dbReference type="PANTHER" id="PTHR46008">
    <property type="entry name" value="LEAF RUST 10 DISEASE-RESISTANCE LOCUS RECEPTOR-LIKE PROTEIN KINASE-LIKE 1.4"/>
    <property type="match status" value="1"/>
</dbReference>
<evidence type="ECO:0000256" key="4">
    <source>
        <dbReference type="ARBA" id="ARBA00022692"/>
    </source>
</evidence>
<evidence type="ECO:0000256" key="2">
    <source>
        <dbReference type="ARBA" id="ARBA00022527"/>
    </source>
</evidence>
<dbReference type="PROSITE" id="PS00108">
    <property type="entry name" value="PROTEIN_KINASE_ST"/>
    <property type="match status" value="1"/>
</dbReference>
<dbReference type="SMART" id="SM00220">
    <property type="entry name" value="S_TKc"/>
    <property type="match status" value="1"/>
</dbReference>
<accession>A0AAQ3UJF2</accession>
<keyword evidence="5 14" id="KW-0732">Signal</keyword>
<feature type="binding site" evidence="12">
    <location>
        <position position="695"/>
    </location>
    <ligand>
        <name>ATP</name>
        <dbReference type="ChEBI" id="CHEBI:30616"/>
    </ligand>
</feature>
<feature type="region of interest" description="Disordered" evidence="13">
    <location>
        <begin position="1005"/>
        <end position="1024"/>
    </location>
</feature>
<feature type="domain" description="Protein kinase" evidence="15">
    <location>
        <begin position="664"/>
        <end position="955"/>
    </location>
</feature>
<dbReference type="SMART" id="SM00181">
    <property type="entry name" value="EGF"/>
    <property type="match status" value="2"/>
</dbReference>
<protein>
    <recommendedName>
        <fullName evidence="15">Protein kinase domain-containing protein</fullName>
    </recommendedName>
</protein>
<dbReference type="GO" id="GO:0004674">
    <property type="term" value="F:protein serine/threonine kinase activity"/>
    <property type="evidence" value="ECO:0007669"/>
    <property type="project" value="UniProtKB-KW"/>
</dbReference>
<dbReference type="InterPro" id="IPR017441">
    <property type="entry name" value="Protein_kinase_ATP_BS"/>
</dbReference>
<evidence type="ECO:0000256" key="14">
    <source>
        <dbReference type="SAM" id="SignalP"/>
    </source>
</evidence>
<feature type="region of interest" description="Disordered" evidence="13">
    <location>
        <begin position="956"/>
        <end position="975"/>
    </location>
</feature>
<keyword evidence="6 12" id="KW-0547">Nucleotide-binding</keyword>
<proteinExistence type="predicted"/>
<feature type="chain" id="PRO_5043053422" description="Protein kinase domain-containing protein" evidence="14">
    <location>
        <begin position="23"/>
        <end position="1024"/>
    </location>
</feature>